<dbReference type="PANTHER" id="PTHR14218:SF15">
    <property type="entry name" value="TRIPEPTIDYL-PEPTIDASE 1"/>
    <property type="match status" value="1"/>
</dbReference>
<dbReference type="PANTHER" id="PTHR14218">
    <property type="entry name" value="PROTEASE S8 TRIPEPTIDYL PEPTIDASE I CLN2"/>
    <property type="match status" value="1"/>
</dbReference>
<keyword evidence="1" id="KW-0645">Protease</keyword>
<name>T1CJS0_9ZZZZ</name>
<dbReference type="Gene3D" id="3.40.50.200">
    <property type="entry name" value="Peptidase S8/S53 domain"/>
    <property type="match status" value="1"/>
</dbReference>
<dbReference type="PROSITE" id="PS51695">
    <property type="entry name" value="SEDOLISIN"/>
    <property type="match status" value="1"/>
</dbReference>
<dbReference type="GO" id="GO:0006508">
    <property type="term" value="P:proteolysis"/>
    <property type="evidence" value="ECO:0007669"/>
    <property type="project" value="UniProtKB-KW"/>
</dbReference>
<organism evidence="5">
    <name type="scientific">mine drainage metagenome</name>
    <dbReference type="NCBI Taxonomy" id="410659"/>
    <lineage>
        <taxon>unclassified sequences</taxon>
        <taxon>metagenomes</taxon>
        <taxon>ecological metagenomes</taxon>
    </lineage>
</organism>
<evidence type="ECO:0000256" key="3">
    <source>
        <dbReference type="ARBA" id="ARBA00022825"/>
    </source>
</evidence>
<feature type="non-terminal residue" evidence="5">
    <location>
        <position position="1"/>
    </location>
</feature>
<gene>
    <name evidence="5" type="ORF">B1B_05969</name>
</gene>
<evidence type="ECO:0000259" key="4">
    <source>
        <dbReference type="PROSITE" id="PS51695"/>
    </source>
</evidence>
<reference evidence="5" key="2">
    <citation type="journal article" date="2014" name="ISME J.">
        <title>Microbial stratification in low pH oxic and suboxic macroscopic growths along an acid mine drainage.</title>
        <authorList>
            <person name="Mendez-Garcia C."/>
            <person name="Mesa V."/>
            <person name="Sprenger R.R."/>
            <person name="Richter M."/>
            <person name="Diez M.S."/>
            <person name="Solano J."/>
            <person name="Bargiela R."/>
            <person name="Golyshina O.V."/>
            <person name="Manteca A."/>
            <person name="Ramos J.L."/>
            <person name="Gallego J.R."/>
            <person name="Llorente I."/>
            <person name="Martins Dos Santos V.A."/>
            <person name="Jensen O.N."/>
            <person name="Pelaez A.I."/>
            <person name="Sanchez J."/>
            <person name="Ferrer M."/>
        </authorList>
    </citation>
    <scope>NUCLEOTIDE SEQUENCE</scope>
</reference>
<reference evidence="5" key="1">
    <citation type="submission" date="2013-08" db="EMBL/GenBank/DDBJ databases">
        <authorList>
            <person name="Mendez C."/>
            <person name="Richter M."/>
            <person name="Ferrer M."/>
            <person name="Sanchez J."/>
        </authorList>
    </citation>
    <scope>NUCLEOTIDE SEQUENCE</scope>
</reference>
<dbReference type="EMBL" id="AUZY01003794">
    <property type="protein sequence ID" value="EQD67329.1"/>
    <property type="molecule type" value="Genomic_DNA"/>
</dbReference>
<keyword evidence="2" id="KW-0378">Hydrolase</keyword>
<dbReference type="GO" id="GO:0004252">
    <property type="term" value="F:serine-type endopeptidase activity"/>
    <property type="evidence" value="ECO:0007669"/>
    <property type="project" value="InterPro"/>
</dbReference>
<sequence>RATPDIAAVANNTLITISINGHRYDATNATTGGVYDSTWGTSIASPLTAGIIAEIDHVLATQGDAPLGFLNPDLYTLANEEYAALASTPTTGFSLTGSYNSSLPVLPLMDVTQGQNHRYLAGFGYDLVTGWGSIDAYNYTVFFLTNTSSAPYGRLSGVSDVFTLQDLAVTSYFSNGSVNT</sequence>
<protein>
    <submittedName>
        <fullName evidence="5">Kumamolisin</fullName>
    </submittedName>
</protein>
<dbReference type="InterPro" id="IPR023828">
    <property type="entry name" value="Peptidase_S8_Ser-AS"/>
</dbReference>
<dbReference type="SUPFAM" id="SSF52743">
    <property type="entry name" value="Subtilisin-like"/>
    <property type="match status" value="1"/>
</dbReference>
<evidence type="ECO:0000313" key="5">
    <source>
        <dbReference type="EMBL" id="EQD67329.1"/>
    </source>
</evidence>
<dbReference type="InterPro" id="IPR050819">
    <property type="entry name" value="Tripeptidyl-peptidase_I"/>
</dbReference>
<feature type="non-terminal residue" evidence="5">
    <location>
        <position position="180"/>
    </location>
</feature>
<evidence type="ECO:0000256" key="2">
    <source>
        <dbReference type="ARBA" id="ARBA00022801"/>
    </source>
</evidence>
<accession>T1CJS0</accession>
<keyword evidence="3" id="KW-0720">Serine protease</keyword>
<evidence type="ECO:0000256" key="1">
    <source>
        <dbReference type="ARBA" id="ARBA00022670"/>
    </source>
</evidence>
<proteinExistence type="predicted"/>
<dbReference type="AlphaFoldDB" id="T1CJS0"/>
<dbReference type="GO" id="GO:0008240">
    <property type="term" value="F:tripeptidyl-peptidase activity"/>
    <property type="evidence" value="ECO:0007669"/>
    <property type="project" value="TreeGrafter"/>
</dbReference>
<dbReference type="InterPro" id="IPR030400">
    <property type="entry name" value="Sedolisin_dom"/>
</dbReference>
<comment type="caution">
    <text evidence="5">The sequence shown here is derived from an EMBL/GenBank/DDBJ whole genome shotgun (WGS) entry which is preliminary data.</text>
</comment>
<dbReference type="InterPro" id="IPR036852">
    <property type="entry name" value="Peptidase_S8/S53_dom_sf"/>
</dbReference>
<dbReference type="PROSITE" id="PS00138">
    <property type="entry name" value="SUBTILASE_SER"/>
    <property type="match status" value="1"/>
</dbReference>
<feature type="domain" description="Peptidase S53" evidence="4">
    <location>
        <begin position="1"/>
        <end position="146"/>
    </location>
</feature>